<feature type="transmembrane region" description="Helical" evidence="8">
    <location>
        <begin position="285"/>
        <end position="303"/>
    </location>
</feature>
<keyword evidence="6 8" id="KW-1133">Transmembrane helix</keyword>
<dbReference type="PANTHER" id="PTHR33908:SF11">
    <property type="entry name" value="MEMBRANE PROTEIN"/>
    <property type="match status" value="1"/>
</dbReference>
<dbReference type="Pfam" id="PF13231">
    <property type="entry name" value="PMT_2"/>
    <property type="match status" value="1"/>
</dbReference>
<feature type="transmembrane region" description="Helical" evidence="8">
    <location>
        <begin position="116"/>
        <end position="137"/>
    </location>
</feature>
<feature type="transmembrane region" description="Helical" evidence="8">
    <location>
        <begin position="7"/>
        <end position="25"/>
    </location>
</feature>
<evidence type="ECO:0000256" key="6">
    <source>
        <dbReference type="ARBA" id="ARBA00022989"/>
    </source>
</evidence>
<keyword evidence="7 8" id="KW-0472">Membrane</keyword>
<evidence type="ECO:0000256" key="5">
    <source>
        <dbReference type="ARBA" id="ARBA00022692"/>
    </source>
</evidence>
<evidence type="ECO:0000259" key="9">
    <source>
        <dbReference type="Pfam" id="PF13231"/>
    </source>
</evidence>
<accession>A0A0K8PA58</accession>
<dbReference type="AlphaFoldDB" id="A0A0K8PA58"/>
<feature type="transmembrane region" description="Helical" evidence="8">
    <location>
        <begin position="383"/>
        <end position="401"/>
    </location>
</feature>
<keyword evidence="4 10" id="KW-0808">Transferase</keyword>
<dbReference type="Proteomes" id="UP000053370">
    <property type="component" value="Unassembled WGS sequence"/>
</dbReference>
<dbReference type="EMBL" id="DF968180">
    <property type="protein sequence ID" value="GAP39543.1"/>
    <property type="molecule type" value="Genomic_DNA"/>
</dbReference>
<feature type="transmembrane region" description="Helical" evidence="8">
    <location>
        <begin position="212"/>
        <end position="229"/>
    </location>
</feature>
<gene>
    <name evidence="10" type="ORF">ATC1_1273</name>
</gene>
<organism evidence="10">
    <name type="scientific">Flexilinea flocculi</name>
    <dbReference type="NCBI Taxonomy" id="1678840"/>
    <lineage>
        <taxon>Bacteria</taxon>
        <taxon>Bacillati</taxon>
        <taxon>Chloroflexota</taxon>
        <taxon>Anaerolineae</taxon>
        <taxon>Anaerolineales</taxon>
        <taxon>Anaerolineaceae</taxon>
        <taxon>Flexilinea</taxon>
    </lineage>
</organism>
<proteinExistence type="predicted"/>
<feature type="domain" description="Glycosyltransferase RgtA/B/C/D-like" evidence="9">
    <location>
        <begin position="70"/>
        <end position="226"/>
    </location>
</feature>
<dbReference type="GO" id="GO:0005886">
    <property type="term" value="C:plasma membrane"/>
    <property type="evidence" value="ECO:0007669"/>
    <property type="project" value="UniProtKB-SubCell"/>
</dbReference>
<evidence type="ECO:0000313" key="11">
    <source>
        <dbReference type="Proteomes" id="UP000053370"/>
    </source>
</evidence>
<dbReference type="PANTHER" id="PTHR33908">
    <property type="entry name" value="MANNOSYLTRANSFERASE YKCB-RELATED"/>
    <property type="match status" value="1"/>
</dbReference>
<evidence type="ECO:0000313" key="10">
    <source>
        <dbReference type="EMBL" id="GAP39543.1"/>
    </source>
</evidence>
<keyword evidence="3 10" id="KW-0328">Glycosyltransferase</keyword>
<protein>
    <submittedName>
        <fullName evidence="10">Dolichyl-phosphate-mannose-protein mannosyltransferase</fullName>
    </submittedName>
</protein>
<evidence type="ECO:0000256" key="3">
    <source>
        <dbReference type="ARBA" id="ARBA00022676"/>
    </source>
</evidence>
<dbReference type="GO" id="GO:0016763">
    <property type="term" value="F:pentosyltransferase activity"/>
    <property type="evidence" value="ECO:0007669"/>
    <property type="project" value="TreeGrafter"/>
</dbReference>
<feature type="transmembrane region" description="Helical" evidence="8">
    <location>
        <begin position="92"/>
        <end position="110"/>
    </location>
</feature>
<evidence type="ECO:0000256" key="2">
    <source>
        <dbReference type="ARBA" id="ARBA00022475"/>
    </source>
</evidence>
<feature type="transmembrane region" description="Helical" evidence="8">
    <location>
        <begin position="65"/>
        <end position="85"/>
    </location>
</feature>
<dbReference type="InterPro" id="IPR050297">
    <property type="entry name" value="LipidA_mod_glycosyltrf_83"/>
</dbReference>
<keyword evidence="11" id="KW-1185">Reference proteome</keyword>
<feature type="transmembrane region" description="Helical" evidence="8">
    <location>
        <begin position="181"/>
        <end position="200"/>
    </location>
</feature>
<evidence type="ECO:0000256" key="8">
    <source>
        <dbReference type="SAM" id="Phobius"/>
    </source>
</evidence>
<keyword evidence="2" id="KW-1003">Cell membrane</keyword>
<feature type="transmembrane region" description="Helical" evidence="8">
    <location>
        <begin position="355"/>
        <end position="374"/>
    </location>
</feature>
<feature type="transmembrane region" description="Helical" evidence="8">
    <location>
        <begin position="324"/>
        <end position="349"/>
    </location>
</feature>
<evidence type="ECO:0000256" key="7">
    <source>
        <dbReference type="ARBA" id="ARBA00023136"/>
    </source>
</evidence>
<dbReference type="GO" id="GO:0009103">
    <property type="term" value="P:lipopolysaccharide biosynthetic process"/>
    <property type="evidence" value="ECO:0007669"/>
    <property type="project" value="UniProtKB-ARBA"/>
</dbReference>
<dbReference type="STRING" id="1678840.ATC1_1273"/>
<keyword evidence="5 8" id="KW-0812">Transmembrane</keyword>
<name>A0A0K8PA58_9CHLR</name>
<comment type="subcellular location">
    <subcellularLocation>
        <location evidence="1">Cell membrane</location>
        <topology evidence="1">Multi-pass membrane protein</topology>
    </subcellularLocation>
</comment>
<reference evidence="10" key="1">
    <citation type="journal article" date="2015" name="Genome Announc.">
        <title>Draft Genome Sequence of Anaerolineae Strain TC1, a Novel Isolate from a Methanogenic Wastewater Treatment System.</title>
        <authorList>
            <person name="Matsuura N."/>
            <person name="Tourlousse D.M."/>
            <person name="Sun L."/>
            <person name="Toyonaga M."/>
            <person name="Kuroda K."/>
            <person name="Ohashi A."/>
            <person name="Cruz R."/>
            <person name="Yamaguchi T."/>
            <person name="Sekiguchi Y."/>
        </authorList>
    </citation>
    <scope>NUCLEOTIDE SEQUENCE [LARGE SCALE GENOMIC DNA]</scope>
    <source>
        <strain evidence="10">TC1</strain>
    </source>
</reference>
<dbReference type="InterPro" id="IPR038731">
    <property type="entry name" value="RgtA/B/C-like"/>
</dbReference>
<sequence length="544" mass="61641">MQMVERILEKFAVITAAAVGIYMLAVSMRLGPGVGGDAVIYITSAKNLLAGNGLGLVNPAGDFRLLPYFPPFYPLFLAFFGLLGFSIAKIAGILNIVLFTLTIILIGLWIKRTTKNTVASFLGSLLLACSPILIPAYSWAMSEPLCIFLGTTGLILFDRYLEYHTPRSLIGSAICCGLSFLTRYSAAAYIAMGGIFLLCFQKQELKKRISSAFQFGLISIFPMILWLVYDLQKTATVASRSMMQSTDFNAEMTRFNEQMKSVFLQWLIPDSWIENPVYPAWINEILYVLVILLPLVSLLYGIFRNLRKRSSVPEQWIPRMDNMLLILSGFYFIYWIVIFGVSVMTFPPITIGPRMFTPIHVAFLWLLAILFAWIDMALKKKPYLRVISMILLFGFTAFYGLRAIRIAHQNAIDGLGYHAVRWKESDVVDYLRENVPQDQLIVTNEETALLFLMNRTSWPMHEVYVQEPDPDFYHYETGPVKATDFGRAAFQRGEALLVVFDSFEDQMQGIYGENTKTRISTLLENLQVVFDGDDGTIYQLNQDS</sequence>
<evidence type="ECO:0000256" key="4">
    <source>
        <dbReference type="ARBA" id="ARBA00022679"/>
    </source>
</evidence>
<evidence type="ECO:0000256" key="1">
    <source>
        <dbReference type="ARBA" id="ARBA00004651"/>
    </source>
</evidence>